<dbReference type="InterPro" id="IPR036526">
    <property type="entry name" value="C-N_Hydrolase_sf"/>
</dbReference>
<dbReference type="PANTHER" id="PTHR23088">
    <property type="entry name" value="NITRILASE-RELATED"/>
    <property type="match status" value="1"/>
</dbReference>
<dbReference type="EMBL" id="VFOR01000002">
    <property type="protein sequence ID" value="TQL57847.1"/>
    <property type="molecule type" value="Genomic_DNA"/>
</dbReference>
<dbReference type="OrthoDB" id="9811121at2"/>
<gene>
    <name evidence="3" type="ORF">FB460_1692</name>
</gene>
<dbReference type="PANTHER" id="PTHR23088:SF27">
    <property type="entry name" value="DEAMINATED GLUTATHIONE AMIDASE"/>
    <property type="match status" value="1"/>
</dbReference>
<evidence type="ECO:0000313" key="4">
    <source>
        <dbReference type="Proteomes" id="UP000316196"/>
    </source>
</evidence>
<dbReference type="InterPro" id="IPR003010">
    <property type="entry name" value="C-N_Hydrolase"/>
</dbReference>
<name>A0A542ZC11_9ACTN</name>
<keyword evidence="4" id="KW-1185">Reference proteome</keyword>
<dbReference type="PROSITE" id="PS50263">
    <property type="entry name" value="CN_HYDROLASE"/>
    <property type="match status" value="1"/>
</dbReference>
<organism evidence="3 4">
    <name type="scientific">Propioniferax innocua</name>
    <dbReference type="NCBI Taxonomy" id="1753"/>
    <lineage>
        <taxon>Bacteria</taxon>
        <taxon>Bacillati</taxon>
        <taxon>Actinomycetota</taxon>
        <taxon>Actinomycetes</taxon>
        <taxon>Propionibacteriales</taxon>
        <taxon>Propionibacteriaceae</taxon>
        <taxon>Propioniferax</taxon>
    </lineage>
</organism>
<dbReference type="Proteomes" id="UP000316196">
    <property type="component" value="Unassembled WGS sequence"/>
</dbReference>
<protein>
    <submittedName>
        <fullName evidence="3">Putative amidohydrolase</fullName>
    </submittedName>
</protein>
<dbReference type="InterPro" id="IPR001110">
    <property type="entry name" value="UPF0012_CS"/>
</dbReference>
<accession>A0A542ZC11</accession>
<evidence type="ECO:0000313" key="3">
    <source>
        <dbReference type="EMBL" id="TQL57847.1"/>
    </source>
</evidence>
<dbReference type="CDD" id="cd07581">
    <property type="entry name" value="nitrilase_3"/>
    <property type="match status" value="1"/>
</dbReference>
<dbReference type="RefSeq" id="WP_142093675.1">
    <property type="nucleotide sequence ID" value="NZ_BAAAMD010000004.1"/>
</dbReference>
<evidence type="ECO:0000256" key="1">
    <source>
        <dbReference type="ARBA" id="ARBA00010613"/>
    </source>
</evidence>
<sequence>MRIGLAQICTSRDLDANLQLVADHAARAAERSCDVVLFPEATMRAFGHNLTEIAQPIDGPWAEGLRSIADEHGITVVAGMFTPAPDGEKGARVHNTLLAVGNGVDTSYDKIHLYDAFGFSESDTVAAGEEQVRIAPATDEALTLGLATCYDVRFPQLFIDHARAGAAGVLLPASWGAGPGKVEQWELLVRARALDSTSWILACGQAEPSASGVEAKPKAPTGVGHSMIVSPDGRIVARAGAAPELLVADIDDPVSTRESIPVLTNARLS</sequence>
<dbReference type="SUPFAM" id="SSF56317">
    <property type="entry name" value="Carbon-nitrogen hydrolase"/>
    <property type="match status" value="1"/>
</dbReference>
<dbReference type="Gene3D" id="3.60.110.10">
    <property type="entry name" value="Carbon-nitrogen hydrolase"/>
    <property type="match status" value="1"/>
</dbReference>
<dbReference type="GO" id="GO:0016787">
    <property type="term" value="F:hydrolase activity"/>
    <property type="evidence" value="ECO:0007669"/>
    <property type="project" value="UniProtKB-KW"/>
</dbReference>
<keyword evidence="3" id="KW-0378">Hydrolase</keyword>
<comment type="caution">
    <text evidence="3">The sequence shown here is derived from an EMBL/GenBank/DDBJ whole genome shotgun (WGS) entry which is preliminary data.</text>
</comment>
<dbReference type="AlphaFoldDB" id="A0A542ZC11"/>
<dbReference type="Pfam" id="PF00795">
    <property type="entry name" value="CN_hydrolase"/>
    <property type="match status" value="1"/>
</dbReference>
<proteinExistence type="inferred from homology"/>
<feature type="domain" description="CN hydrolase" evidence="2">
    <location>
        <begin position="1"/>
        <end position="252"/>
    </location>
</feature>
<reference evidence="3 4" key="1">
    <citation type="submission" date="2019-06" db="EMBL/GenBank/DDBJ databases">
        <title>Sequencing the genomes of 1000 actinobacteria strains.</title>
        <authorList>
            <person name="Klenk H.-P."/>
        </authorList>
    </citation>
    <scope>NUCLEOTIDE SEQUENCE [LARGE SCALE GENOMIC DNA]</scope>
    <source>
        <strain evidence="3 4">DSM 8251</strain>
    </source>
</reference>
<evidence type="ECO:0000259" key="2">
    <source>
        <dbReference type="PROSITE" id="PS50263"/>
    </source>
</evidence>
<comment type="similarity">
    <text evidence="1">Belongs to the carbon-nitrogen hydrolase superfamily. NIT1/NIT2 family.</text>
</comment>
<dbReference type="PROSITE" id="PS01227">
    <property type="entry name" value="UPF0012"/>
    <property type="match status" value="1"/>
</dbReference>